<sequence>MVGDNRPVPDMLNEFLTAEYLSGMLRKKMQQVNKTRLSRDLPILAIQLILINAQNPVIDLKTDSNHRIALCIRKIASVRGRICSSTTHR</sequence>
<accession>A0A655Z150</accession>
<evidence type="ECO:0000313" key="1">
    <source>
        <dbReference type="EMBL" id="CSC57732.1"/>
    </source>
</evidence>
<evidence type="ECO:0000313" key="2">
    <source>
        <dbReference type="Proteomes" id="UP000046067"/>
    </source>
</evidence>
<dbReference type="Proteomes" id="UP000046067">
    <property type="component" value="Unassembled WGS sequence"/>
</dbReference>
<dbReference type="EMBL" id="CWQJ01000022">
    <property type="protein sequence ID" value="CSC57732.1"/>
    <property type="molecule type" value="Genomic_DNA"/>
</dbReference>
<gene>
    <name evidence="1" type="ORF">ERS013201_02971</name>
</gene>
<protein>
    <submittedName>
        <fullName evidence="1">Uncharacterized protein</fullName>
    </submittedName>
</protein>
<name>A0A655Z150_VIBCL</name>
<proteinExistence type="predicted"/>
<dbReference type="AlphaFoldDB" id="A0A655Z150"/>
<organism evidence="1 2">
    <name type="scientific">Vibrio cholerae</name>
    <dbReference type="NCBI Taxonomy" id="666"/>
    <lineage>
        <taxon>Bacteria</taxon>
        <taxon>Pseudomonadati</taxon>
        <taxon>Pseudomonadota</taxon>
        <taxon>Gammaproteobacteria</taxon>
        <taxon>Vibrionales</taxon>
        <taxon>Vibrionaceae</taxon>
        <taxon>Vibrio</taxon>
    </lineage>
</organism>
<reference evidence="1 2" key="1">
    <citation type="submission" date="2015-07" db="EMBL/GenBank/DDBJ databases">
        <authorList>
            <consortium name="Pathogen Informatics"/>
        </authorList>
    </citation>
    <scope>NUCLEOTIDE SEQUENCE [LARGE SCALE GENOMIC DNA]</scope>
    <source>
        <strain evidence="1 2">A325</strain>
    </source>
</reference>